<keyword evidence="1" id="KW-0472">Membrane</keyword>
<sequence length="135" mass="15320">MIGKAIFTEMDDTNPILAKIFFVLYIITVVFFVLTIFLSILGGSIDNAVGDMKNDTNEDLMEYLMRRFASLIRLQGNSIKGKDSLKVVKRPRVYKTYKMEDIAEATNIQELTQNSTAILEPRPQTFKPVLPIIAE</sequence>
<keyword evidence="3" id="KW-1185">Reference proteome</keyword>
<reference evidence="2" key="2">
    <citation type="submission" date="2020-11" db="EMBL/GenBank/DDBJ databases">
        <authorList>
            <person name="McCartney M.A."/>
            <person name="Auch B."/>
            <person name="Kono T."/>
            <person name="Mallez S."/>
            <person name="Becker A."/>
            <person name="Gohl D.M."/>
            <person name="Silverstein K.A.T."/>
            <person name="Koren S."/>
            <person name="Bechman K.B."/>
            <person name="Herman A."/>
            <person name="Abrahante J.E."/>
            <person name="Garbe J."/>
        </authorList>
    </citation>
    <scope>NUCLEOTIDE SEQUENCE</scope>
    <source>
        <strain evidence="2">Duluth1</strain>
        <tissue evidence="2">Whole animal</tissue>
    </source>
</reference>
<reference evidence="2" key="1">
    <citation type="journal article" date="2019" name="bioRxiv">
        <title>The Genome of the Zebra Mussel, Dreissena polymorpha: A Resource for Invasive Species Research.</title>
        <authorList>
            <person name="McCartney M.A."/>
            <person name="Auch B."/>
            <person name="Kono T."/>
            <person name="Mallez S."/>
            <person name="Zhang Y."/>
            <person name="Obille A."/>
            <person name="Becker A."/>
            <person name="Abrahante J.E."/>
            <person name="Garbe J."/>
            <person name="Badalamenti J.P."/>
            <person name="Herman A."/>
            <person name="Mangelson H."/>
            <person name="Liachko I."/>
            <person name="Sullivan S."/>
            <person name="Sone E.D."/>
            <person name="Koren S."/>
            <person name="Silverstein K.A.T."/>
            <person name="Beckman K.B."/>
            <person name="Gohl D.M."/>
        </authorList>
    </citation>
    <scope>NUCLEOTIDE SEQUENCE</scope>
    <source>
        <strain evidence="2">Duluth1</strain>
        <tissue evidence="2">Whole animal</tissue>
    </source>
</reference>
<dbReference type="Proteomes" id="UP000828390">
    <property type="component" value="Unassembled WGS sequence"/>
</dbReference>
<gene>
    <name evidence="2" type="ORF">DPMN_130392</name>
</gene>
<proteinExistence type="predicted"/>
<dbReference type="PANTHER" id="PTHR10877:SF150">
    <property type="entry name" value="REJ DOMAIN-CONTAINING PROTEIN"/>
    <property type="match status" value="1"/>
</dbReference>
<feature type="transmembrane region" description="Helical" evidence="1">
    <location>
        <begin position="20"/>
        <end position="43"/>
    </location>
</feature>
<comment type="caution">
    <text evidence="2">The sequence shown here is derived from an EMBL/GenBank/DDBJ whole genome shotgun (WGS) entry which is preliminary data.</text>
</comment>
<accession>A0A9D4H4L4</accession>
<organism evidence="2 3">
    <name type="scientific">Dreissena polymorpha</name>
    <name type="common">Zebra mussel</name>
    <name type="synonym">Mytilus polymorpha</name>
    <dbReference type="NCBI Taxonomy" id="45954"/>
    <lineage>
        <taxon>Eukaryota</taxon>
        <taxon>Metazoa</taxon>
        <taxon>Spiralia</taxon>
        <taxon>Lophotrochozoa</taxon>
        <taxon>Mollusca</taxon>
        <taxon>Bivalvia</taxon>
        <taxon>Autobranchia</taxon>
        <taxon>Heteroconchia</taxon>
        <taxon>Euheterodonta</taxon>
        <taxon>Imparidentia</taxon>
        <taxon>Neoheterodontei</taxon>
        <taxon>Myida</taxon>
        <taxon>Dreissenoidea</taxon>
        <taxon>Dreissenidae</taxon>
        <taxon>Dreissena</taxon>
    </lineage>
</organism>
<protein>
    <submittedName>
        <fullName evidence="2">Uncharacterized protein</fullName>
    </submittedName>
</protein>
<keyword evidence="1" id="KW-1133">Transmembrane helix</keyword>
<dbReference type="GO" id="GO:0005262">
    <property type="term" value="F:calcium channel activity"/>
    <property type="evidence" value="ECO:0007669"/>
    <property type="project" value="TreeGrafter"/>
</dbReference>
<dbReference type="Gene3D" id="1.10.287.70">
    <property type="match status" value="1"/>
</dbReference>
<dbReference type="GO" id="GO:0050982">
    <property type="term" value="P:detection of mechanical stimulus"/>
    <property type="evidence" value="ECO:0007669"/>
    <property type="project" value="TreeGrafter"/>
</dbReference>
<name>A0A9D4H4L4_DREPO</name>
<dbReference type="GO" id="GO:0016020">
    <property type="term" value="C:membrane"/>
    <property type="evidence" value="ECO:0007669"/>
    <property type="project" value="TreeGrafter"/>
</dbReference>
<dbReference type="PANTHER" id="PTHR10877">
    <property type="entry name" value="POLYCYSTIN FAMILY MEMBER"/>
    <property type="match status" value="1"/>
</dbReference>
<keyword evidence="1" id="KW-0812">Transmembrane</keyword>
<dbReference type="InterPro" id="IPR051223">
    <property type="entry name" value="Polycystin"/>
</dbReference>
<dbReference type="AlphaFoldDB" id="A0A9D4H4L4"/>
<dbReference type="EMBL" id="JAIWYP010000005">
    <property type="protein sequence ID" value="KAH3828430.1"/>
    <property type="molecule type" value="Genomic_DNA"/>
</dbReference>
<evidence type="ECO:0000313" key="3">
    <source>
        <dbReference type="Proteomes" id="UP000828390"/>
    </source>
</evidence>
<evidence type="ECO:0000256" key="1">
    <source>
        <dbReference type="SAM" id="Phobius"/>
    </source>
</evidence>
<evidence type="ECO:0000313" key="2">
    <source>
        <dbReference type="EMBL" id="KAH3828430.1"/>
    </source>
</evidence>